<evidence type="ECO:0000313" key="1">
    <source>
        <dbReference type="EMBL" id="AYV81912.1"/>
    </source>
</evidence>
<reference evidence="1" key="1">
    <citation type="submission" date="2018-10" db="EMBL/GenBank/DDBJ databases">
        <title>Hidden diversity of soil giant viruses.</title>
        <authorList>
            <person name="Schulz F."/>
            <person name="Alteio L."/>
            <person name="Goudeau D."/>
            <person name="Ryan E.M."/>
            <person name="Malmstrom R.R."/>
            <person name="Blanchard J."/>
            <person name="Woyke T."/>
        </authorList>
    </citation>
    <scope>NUCLEOTIDE SEQUENCE</scope>
    <source>
        <strain evidence="1">HAV1</strain>
    </source>
</reference>
<name>A0A3G5A467_9VIRU</name>
<sequence length="201" mass="22347">MFVLFGIVMRLARIVGCLGRVGVRRVAAGSILLAAPVAVAPVIFPEPVKKDTQVKSYLTAWSRCDKELKPQVCKEMVNFVFDLRNEVEQKQSTDPTQNLRVLDLLDKNSEIFTRELTKKCIAMNGNVYKTEDFNCEDEIKRALGIALLSLGTVTITDLGGLTVTAKVTNVDKFLSYRNLMHPAFEDSISKSIASAKIEFTD</sequence>
<dbReference type="EMBL" id="MK072319">
    <property type="protein sequence ID" value="AYV81912.1"/>
    <property type="molecule type" value="Genomic_DNA"/>
</dbReference>
<accession>A0A3G5A467</accession>
<proteinExistence type="predicted"/>
<protein>
    <submittedName>
        <fullName evidence="1">Uncharacterized protein</fullName>
    </submittedName>
</protein>
<organism evidence="1">
    <name type="scientific">Harvfovirus sp</name>
    <dbReference type="NCBI Taxonomy" id="2487768"/>
    <lineage>
        <taxon>Viruses</taxon>
        <taxon>Varidnaviria</taxon>
        <taxon>Bamfordvirae</taxon>
        <taxon>Nucleocytoviricota</taxon>
        <taxon>Megaviricetes</taxon>
        <taxon>Imitervirales</taxon>
        <taxon>Mimiviridae</taxon>
        <taxon>Klosneuvirinae</taxon>
    </lineage>
</organism>
<gene>
    <name evidence="1" type="ORF">Harvfovirus77_4</name>
</gene>